<accession>A0ABT7AKC8</accession>
<comment type="caution">
    <text evidence="3">The sequence shown here is derived from an EMBL/GenBank/DDBJ whole genome shotgun (WGS) entry which is preliminary data.</text>
</comment>
<keyword evidence="2" id="KW-0732">Signal</keyword>
<reference evidence="3 4" key="1">
    <citation type="submission" date="2023-05" db="EMBL/GenBank/DDBJ databases">
        <title>Chelatococcus sp. nov., a moderately thermophilic bacterium isolated from hot spring microbial mat.</title>
        <authorList>
            <person name="Hu C.-J."/>
            <person name="Li W.-J."/>
        </authorList>
    </citation>
    <scope>NUCLEOTIDE SEQUENCE [LARGE SCALE GENOMIC DNA]</scope>
    <source>
        <strain evidence="3 4">SYSU G07232</strain>
    </source>
</reference>
<gene>
    <name evidence="3" type="ORF">QNA08_12570</name>
</gene>
<protein>
    <submittedName>
        <fullName evidence="3">Uncharacterized protein</fullName>
    </submittedName>
</protein>
<evidence type="ECO:0000256" key="2">
    <source>
        <dbReference type="SAM" id="SignalP"/>
    </source>
</evidence>
<feature type="chain" id="PRO_5045841182" evidence="2">
    <location>
        <begin position="28"/>
        <end position="134"/>
    </location>
</feature>
<proteinExistence type="predicted"/>
<dbReference type="RefSeq" id="WP_283741058.1">
    <property type="nucleotide sequence ID" value="NZ_JASJEV010000007.1"/>
</dbReference>
<keyword evidence="4" id="KW-1185">Reference proteome</keyword>
<feature type="compositionally biased region" description="Gly residues" evidence="1">
    <location>
        <begin position="91"/>
        <end position="111"/>
    </location>
</feature>
<evidence type="ECO:0000313" key="4">
    <source>
        <dbReference type="Proteomes" id="UP001321492"/>
    </source>
</evidence>
<feature type="compositionally biased region" description="Pro residues" evidence="1">
    <location>
        <begin position="125"/>
        <end position="134"/>
    </location>
</feature>
<evidence type="ECO:0000256" key="1">
    <source>
        <dbReference type="SAM" id="MobiDB-lite"/>
    </source>
</evidence>
<sequence>MPLARLPKPAGMAALVLALAGPVPAFAQVGTDPGDGCDDVTSYGQVIERKKPGNKPVYAVPQTMCPDLPGSAGGINPDINVYMDLSRRPRGGGVQGDGNGGDPGIGVGVGLGNSRPGGRLGFPPDGSPYGPPRW</sequence>
<name>A0ABT7AKC8_9HYPH</name>
<dbReference type="EMBL" id="JASJEV010000007">
    <property type="protein sequence ID" value="MDJ1159071.1"/>
    <property type="molecule type" value="Genomic_DNA"/>
</dbReference>
<organism evidence="3 4">
    <name type="scientific">Chelatococcus albus</name>
    <dbReference type="NCBI Taxonomy" id="3047466"/>
    <lineage>
        <taxon>Bacteria</taxon>
        <taxon>Pseudomonadati</taxon>
        <taxon>Pseudomonadota</taxon>
        <taxon>Alphaproteobacteria</taxon>
        <taxon>Hyphomicrobiales</taxon>
        <taxon>Chelatococcaceae</taxon>
        <taxon>Chelatococcus</taxon>
    </lineage>
</organism>
<feature type="signal peptide" evidence="2">
    <location>
        <begin position="1"/>
        <end position="27"/>
    </location>
</feature>
<feature type="region of interest" description="Disordered" evidence="1">
    <location>
        <begin position="83"/>
        <end position="134"/>
    </location>
</feature>
<evidence type="ECO:0000313" key="3">
    <source>
        <dbReference type="EMBL" id="MDJ1159071.1"/>
    </source>
</evidence>
<dbReference type="Proteomes" id="UP001321492">
    <property type="component" value="Unassembled WGS sequence"/>
</dbReference>